<dbReference type="Proteomes" id="UP000546806">
    <property type="component" value="Unassembled WGS sequence"/>
</dbReference>
<reference evidence="2 3" key="1">
    <citation type="submission" date="2020-03" db="EMBL/GenBank/DDBJ databases">
        <title>Soil Listeria distribution.</title>
        <authorList>
            <person name="Liao J."/>
            <person name="Wiedmann M."/>
        </authorList>
    </citation>
    <scope>NUCLEOTIDE SEQUENCE [LARGE SCALE GENOMIC DNA]</scope>
    <source>
        <strain evidence="2 3">FSL L7-0435</strain>
    </source>
</reference>
<organism evidence="2 3">
    <name type="scientific">Listeria booriae</name>
    <dbReference type="NCBI Taxonomy" id="1552123"/>
    <lineage>
        <taxon>Bacteria</taxon>
        <taxon>Bacillati</taxon>
        <taxon>Bacillota</taxon>
        <taxon>Bacilli</taxon>
        <taxon>Bacillales</taxon>
        <taxon>Listeriaceae</taxon>
        <taxon>Listeria</taxon>
    </lineage>
</organism>
<dbReference type="AlphaFoldDB" id="A0A842CQ32"/>
<comment type="caution">
    <text evidence="2">The sequence shown here is derived from an EMBL/GenBank/DDBJ whole genome shotgun (WGS) entry which is preliminary data.</text>
</comment>
<dbReference type="SUPFAM" id="SSF53474">
    <property type="entry name" value="alpha/beta-Hydrolases"/>
    <property type="match status" value="1"/>
</dbReference>
<proteinExistence type="predicted"/>
<dbReference type="InterPro" id="IPR029058">
    <property type="entry name" value="AB_hydrolase_fold"/>
</dbReference>
<evidence type="ECO:0000256" key="1">
    <source>
        <dbReference type="SAM" id="Phobius"/>
    </source>
</evidence>
<keyword evidence="2" id="KW-0378">Hydrolase</keyword>
<keyword evidence="1" id="KW-0812">Transmembrane</keyword>
<dbReference type="Pfam" id="PF06028">
    <property type="entry name" value="DUF915"/>
    <property type="match status" value="1"/>
</dbReference>
<dbReference type="InterPro" id="IPR010315">
    <property type="entry name" value="DUF915_hydro-like"/>
</dbReference>
<evidence type="ECO:0000313" key="3">
    <source>
        <dbReference type="Proteomes" id="UP000546806"/>
    </source>
</evidence>
<keyword evidence="1" id="KW-0472">Membrane</keyword>
<feature type="transmembrane region" description="Helical" evidence="1">
    <location>
        <begin position="5"/>
        <end position="23"/>
    </location>
</feature>
<sequence>MRALVADLFGLCSRLILWIWGVMMGKKAWIWTGVIVVVLLLFIAFRTTLLDPLGFRVKHTLHITTAAKSEDEPIVFIHGYDGSNWTFFTTTVRYSATDFGTRSLKLLVRENGDIDVSGVYDKAMKRPMIRVNFENPRSIIPNNATWFSKAMELLKKDYGIEDVDVVAHSYGGLTFVNFLQKYNYKANYYPEVNTFTAIGTPFNGSVVSSDGKTPYDLTATGPKKESQYFKEMIARKDKIPDNLEMLNIVGDLDDGSRSDGPVAVDSAKSAAFIFNPANYQQVMFTGRFAQHSWLHANIGVDREIKSFIEANR</sequence>
<name>A0A842CQ32_9LIST</name>
<protein>
    <submittedName>
        <fullName evidence="2">Alpha/beta hydrolase</fullName>
    </submittedName>
</protein>
<accession>A0A842CQ32</accession>
<dbReference type="GO" id="GO:0016787">
    <property type="term" value="F:hydrolase activity"/>
    <property type="evidence" value="ECO:0007669"/>
    <property type="project" value="UniProtKB-KW"/>
</dbReference>
<dbReference type="Gene3D" id="3.40.50.1820">
    <property type="entry name" value="alpha/beta hydrolase"/>
    <property type="match status" value="1"/>
</dbReference>
<evidence type="ECO:0000313" key="2">
    <source>
        <dbReference type="EMBL" id="MBC2002879.1"/>
    </source>
</evidence>
<feature type="transmembrane region" description="Helical" evidence="1">
    <location>
        <begin position="29"/>
        <end position="49"/>
    </location>
</feature>
<gene>
    <name evidence="2" type="ORF">HCA78_03790</name>
</gene>
<keyword evidence="1" id="KW-1133">Transmembrane helix</keyword>
<dbReference type="EMBL" id="JAARWW010000002">
    <property type="protein sequence ID" value="MBC2002879.1"/>
    <property type="molecule type" value="Genomic_DNA"/>
</dbReference>